<keyword evidence="4 6" id="KW-0067">ATP-binding</keyword>
<proteinExistence type="inferred from homology"/>
<dbReference type="PANTHER" id="PTHR43553:SF24">
    <property type="entry name" value="ENERGY-COUPLING FACTOR TRANSPORTER ATP-BINDING PROTEIN ECFA1"/>
    <property type="match status" value="1"/>
</dbReference>
<dbReference type="Proteomes" id="UP001192346">
    <property type="component" value="Unassembled WGS sequence"/>
</dbReference>
<dbReference type="CDD" id="cd03225">
    <property type="entry name" value="ABC_cobalt_CbiO_domain1"/>
    <property type="match status" value="1"/>
</dbReference>
<evidence type="ECO:0000256" key="1">
    <source>
        <dbReference type="ARBA" id="ARBA00005417"/>
    </source>
</evidence>
<dbReference type="InterPro" id="IPR027417">
    <property type="entry name" value="P-loop_NTPase"/>
</dbReference>
<sequence>MIIVKNLDFKYKDKRIFHNLNFIIESGQWISIIGENGSGKSTLAKILTGLLQFQKGEILINNFSLNEDNLIYLRSLIGIIFQNPDYQFVGFDVRSDIAFGLENKKFQRSEILEKIKKYSAMLGIEDLLYKKPQELSGGQKQKVSIASVLAMEPEIIIFDEPTAFLDPKGAKEIQNIIQNIHKQKNKILITITHDFSFALKSDKIMLLQEGFLLKYEKSHKFLKDFDFLYKFFPNLPLSLQLYFLLFKDRKIDTQNKNKKFFNKLKDALWQYILKM</sequence>
<reference evidence="6" key="1">
    <citation type="submission" date="2019-10" db="EMBL/GenBank/DDBJ databases">
        <title>Whole Genome Sequencing and Characterization of Texas Phoenix Palm Decline Phytoplasma Belongs to Lethal Yellowing (16SrIV) Group.</title>
        <authorList>
            <person name="Bao M."/>
        </authorList>
    </citation>
    <scope>NUCLEOTIDE SEQUENCE [LARGE SCALE GENOMIC DNA]</scope>
    <source>
        <strain evidence="6">ACPD</strain>
    </source>
</reference>
<evidence type="ECO:0000256" key="2">
    <source>
        <dbReference type="ARBA" id="ARBA00022448"/>
    </source>
</evidence>
<keyword evidence="7" id="KW-1185">Reference proteome</keyword>
<dbReference type="Pfam" id="PF00005">
    <property type="entry name" value="ABC_tran"/>
    <property type="match status" value="1"/>
</dbReference>
<dbReference type="SUPFAM" id="SSF52540">
    <property type="entry name" value="P-loop containing nucleoside triphosphate hydrolases"/>
    <property type="match status" value="1"/>
</dbReference>
<dbReference type="InterPro" id="IPR015856">
    <property type="entry name" value="ABC_transpr_CbiO/EcfA_su"/>
</dbReference>
<dbReference type="PROSITE" id="PS00211">
    <property type="entry name" value="ABC_TRANSPORTER_1"/>
    <property type="match status" value="1"/>
</dbReference>
<protein>
    <submittedName>
        <fullName evidence="6">ATP-binding cassette domain-containing protein</fullName>
    </submittedName>
</protein>
<dbReference type="GO" id="GO:0005524">
    <property type="term" value="F:ATP binding"/>
    <property type="evidence" value="ECO:0007669"/>
    <property type="project" value="UniProtKB-KW"/>
</dbReference>
<evidence type="ECO:0000313" key="6">
    <source>
        <dbReference type="EMBL" id="MBP3059391.1"/>
    </source>
</evidence>
<keyword evidence="3" id="KW-0547">Nucleotide-binding</keyword>
<name>A0ABS5BIH9_9MOLU</name>
<dbReference type="Gene3D" id="3.40.50.300">
    <property type="entry name" value="P-loop containing nucleotide triphosphate hydrolases"/>
    <property type="match status" value="1"/>
</dbReference>
<evidence type="ECO:0000256" key="3">
    <source>
        <dbReference type="ARBA" id="ARBA00022741"/>
    </source>
</evidence>
<dbReference type="InterPro" id="IPR003439">
    <property type="entry name" value="ABC_transporter-like_ATP-bd"/>
</dbReference>
<organism evidence="6 7">
    <name type="scientific">Texas Phoenix palm phytoplasma</name>
    <dbReference type="NCBI Taxonomy" id="176709"/>
    <lineage>
        <taxon>Bacteria</taxon>
        <taxon>Bacillati</taxon>
        <taxon>Mycoplasmatota</taxon>
        <taxon>Mollicutes</taxon>
        <taxon>Acholeplasmatales</taxon>
        <taxon>Acholeplasmataceae</taxon>
        <taxon>Candidatus Phytoplasma</taxon>
        <taxon>16SrIV (Coconut lethal yellows group)</taxon>
    </lineage>
</organism>
<dbReference type="InterPro" id="IPR003593">
    <property type="entry name" value="AAA+_ATPase"/>
</dbReference>
<gene>
    <name evidence="6" type="ORF">FEF22_001155</name>
</gene>
<evidence type="ECO:0000313" key="7">
    <source>
        <dbReference type="Proteomes" id="UP001192346"/>
    </source>
</evidence>
<dbReference type="SMART" id="SM00382">
    <property type="entry name" value="AAA"/>
    <property type="match status" value="1"/>
</dbReference>
<dbReference type="InterPro" id="IPR017871">
    <property type="entry name" value="ABC_transporter-like_CS"/>
</dbReference>
<evidence type="ECO:0000256" key="4">
    <source>
        <dbReference type="ARBA" id="ARBA00022840"/>
    </source>
</evidence>
<dbReference type="EMBL" id="VBRA02000009">
    <property type="protein sequence ID" value="MBP3059391.1"/>
    <property type="molecule type" value="Genomic_DNA"/>
</dbReference>
<comment type="caution">
    <text evidence="6">The sequence shown here is derived from an EMBL/GenBank/DDBJ whole genome shotgun (WGS) entry which is preliminary data.</text>
</comment>
<dbReference type="InterPro" id="IPR050095">
    <property type="entry name" value="ECF_ABC_transporter_ATP-bd"/>
</dbReference>
<dbReference type="PANTHER" id="PTHR43553">
    <property type="entry name" value="HEAVY METAL TRANSPORTER"/>
    <property type="match status" value="1"/>
</dbReference>
<evidence type="ECO:0000259" key="5">
    <source>
        <dbReference type="PROSITE" id="PS50893"/>
    </source>
</evidence>
<dbReference type="RefSeq" id="WP_138107931.1">
    <property type="nucleotide sequence ID" value="NZ_VBRA02000009.1"/>
</dbReference>
<feature type="domain" description="ABC transporter" evidence="5">
    <location>
        <begin position="2"/>
        <end position="234"/>
    </location>
</feature>
<dbReference type="PROSITE" id="PS50893">
    <property type="entry name" value="ABC_TRANSPORTER_2"/>
    <property type="match status" value="1"/>
</dbReference>
<keyword evidence="2" id="KW-0813">Transport</keyword>
<comment type="similarity">
    <text evidence="1">Belongs to the ABC transporter superfamily.</text>
</comment>
<accession>A0ABS5BIH9</accession>